<evidence type="ECO:0000256" key="2">
    <source>
        <dbReference type="SAM" id="SignalP"/>
    </source>
</evidence>
<keyword evidence="2" id="KW-0732">Signal</keyword>
<dbReference type="AlphaFoldDB" id="A0A833J797"/>
<reference evidence="3 4" key="1">
    <citation type="submission" date="2019-10" db="EMBL/GenBank/DDBJ databases">
        <title>Draft Genome Sequence of the Caffeine Degrading Methylotroph Methylorubrum populi PINKEL.</title>
        <authorList>
            <person name="Dawson S.C."/>
            <person name="Zhang X."/>
            <person name="Wright M.E."/>
            <person name="Sharma G."/>
            <person name="Langner J.T."/>
            <person name="Ditty J.L."/>
            <person name="Subuyuj G.A."/>
        </authorList>
    </citation>
    <scope>NUCLEOTIDE SEQUENCE [LARGE SCALE GENOMIC DNA]</scope>
    <source>
        <strain evidence="3 4">Pinkel</strain>
    </source>
</reference>
<evidence type="ECO:0000256" key="1">
    <source>
        <dbReference type="SAM" id="MobiDB-lite"/>
    </source>
</evidence>
<feature type="compositionally biased region" description="Polar residues" evidence="1">
    <location>
        <begin position="120"/>
        <end position="130"/>
    </location>
</feature>
<sequence>MPRVVGTTSLEPATRTAMLNRTLLLLALCLSTGAVRAADGPPKLDVEATCRSAERVQKTLSDNASKDACLNSERGAESDLKKRWGQFPAAAKSQCTQQFEAGGFPSYVELLTCLELASGTVPTQPSSDQPATSDVGGAAGSGGRKTGSSLTREPAPTQRTNPIEVLDGK</sequence>
<dbReference type="Proteomes" id="UP000469949">
    <property type="component" value="Unassembled WGS sequence"/>
</dbReference>
<evidence type="ECO:0000313" key="4">
    <source>
        <dbReference type="Proteomes" id="UP000469949"/>
    </source>
</evidence>
<evidence type="ECO:0000313" key="3">
    <source>
        <dbReference type="EMBL" id="KAB7784821.1"/>
    </source>
</evidence>
<proteinExistence type="predicted"/>
<accession>A0A833J797</accession>
<feature type="signal peptide" evidence="2">
    <location>
        <begin position="1"/>
        <end position="37"/>
    </location>
</feature>
<dbReference type="OMA" id="ARTQCTQ"/>
<name>A0A833J797_9HYPH</name>
<protein>
    <submittedName>
        <fullName evidence="3">Uncharacterized protein</fullName>
    </submittedName>
</protein>
<feature type="region of interest" description="Disordered" evidence="1">
    <location>
        <begin position="120"/>
        <end position="169"/>
    </location>
</feature>
<comment type="caution">
    <text evidence="3">The sequence shown here is derived from an EMBL/GenBank/DDBJ whole genome shotgun (WGS) entry which is preliminary data.</text>
</comment>
<dbReference type="EMBL" id="WEKV01000010">
    <property type="protein sequence ID" value="KAB7784821.1"/>
    <property type="molecule type" value="Genomic_DNA"/>
</dbReference>
<feature type="chain" id="PRO_5032669119" evidence="2">
    <location>
        <begin position="38"/>
        <end position="169"/>
    </location>
</feature>
<organism evidence="3 4">
    <name type="scientific">Methylorubrum populi</name>
    <dbReference type="NCBI Taxonomy" id="223967"/>
    <lineage>
        <taxon>Bacteria</taxon>
        <taxon>Pseudomonadati</taxon>
        <taxon>Pseudomonadota</taxon>
        <taxon>Alphaproteobacteria</taxon>
        <taxon>Hyphomicrobiales</taxon>
        <taxon>Methylobacteriaceae</taxon>
        <taxon>Methylorubrum</taxon>
    </lineage>
</organism>
<gene>
    <name evidence="3" type="ORF">F8B43_2854</name>
</gene>